<proteinExistence type="predicted"/>
<evidence type="ECO:0000313" key="2">
    <source>
        <dbReference type="Proteomes" id="UP001163624"/>
    </source>
</evidence>
<dbReference type="RefSeq" id="WP_254475579.1">
    <property type="nucleotide sequence ID" value="NZ_CP113432.1"/>
</dbReference>
<reference evidence="1" key="1">
    <citation type="submission" date="2022-11" db="EMBL/GenBank/DDBJ databases">
        <title>Pseudomonas triclosanedens sp. nov., a triclosan degrader isolated from activated sludge.</title>
        <authorList>
            <person name="Yin Y."/>
            <person name="Lu Z."/>
        </authorList>
    </citation>
    <scope>NUCLEOTIDE SEQUENCE</scope>
    <source>
        <strain evidence="1">ZM23</strain>
    </source>
</reference>
<dbReference type="SUPFAM" id="SSF53254">
    <property type="entry name" value="Phosphoglycerate mutase-like"/>
    <property type="match status" value="1"/>
</dbReference>
<dbReference type="EMBL" id="CP113432">
    <property type="protein sequence ID" value="WAI47705.1"/>
    <property type="molecule type" value="Genomic_DNA"/>
</dbReference>
<organism evidence="1 2">
    <name type="scientific">Pseudomonas triclosanedens</name>
    <dbReference type="NCBI Taxonomy" id="2961893"/>
    <lineage>
        <taxon>Bacteria</taxon>
        <taxon>Pseudomonadati</taxon>
        <taxon>Pseudomonadota</taxon>
        <taxon>Gammaproteobacteria</taxon>
        <taxon>Pseudomonadales</taxon>
        <taxon>Pseudomonadaceae</taxon>
        <taxon>Pseudomonas</taxon>
    </lineage>
</organism>
<dbReference type="CDD" id="cd07040">
    <property type="entry name" value="HP"/>
    <property type="match status" value="1"/>
</dbReference>
<keyword evidence="2" id="KW-1185">Reference proteome</keyword>
<dbReference type="InterPro" id="IPR029033">
    <property type="entry name" value="His_PPase_superfam"/>
</dbReference>
<protein>
    <submittedName>
        <fullName evidence="1">Histidine phosphatase family protein</fullName>
    </submittedName>
</protein>
<dbReference type="Gene3D" id="3.40.50.1240">
    <property type="entry name" value="Phosphoglycerate mutase-like"/>
    <property type="match status" value="1"/>
</dbReference>
<sequence length="198" mass="21632">MPLAVLALGLISGFWLIRPPAAGNIAHDYASLEALREHWRQGDLIILVRHAERCDRSSAPCLSAPDGITVRAQVAAHELGERFRVLGVADADIYSSPQVRAEQTAASMFGQQPAQQNWLYDCRGSMLRQAQQHKVAHRNLILVTHSECIEDLEATVSIAEPATPDYASSLFLINDGQGAPKLLGYLDADQWAAVAPIR</sequence>
<gene>
    <name evidence="1" type="ORF">OU419_18210</name>
</gene>
<name>A0ABY6ZSH1_9PSED</name>
<evidence type="ECO:0000313" key="1">
    <source>
        <dbReference type="EMBL" id="WAI47705.1"/>
    </source>
</evidence>
<dbReference type="Proteomes" id="UP001163624">
    <property type="component" value="Chromosome"/>
</dbReference>
<accession>A0ABY6ZSH1</accession>